<keyword evidence="6 15" id="KW-0645">Protease</keyword>
<evidence type="ECO:0000256" key="12">
    <source>
        <dbReference type="ARBA" id="ARBA00023026"/>
    </source>
</evidence>
<evidence type="ECO:0000256" key="2">
    <source>
        <dbReference type="ARBA" id="ARBA00002451"/>
    </source>
</evidence>
<dbReference type="OrthoDB" id="409122at2759"/>
<evidence type="ECO:0000256" key="1">
    <source>
        <dbReference type="ARBA" id="ARBA00001910"/>
    </source>
</evidence>
<feature type="active site" description="Charge relay system" evidence="15">
    <location>
        <position position="281"/>
    </location>
</feature>
<evidence type="ECO:0000256" key="6">
    <source>
        <dbReference type="ARBA" id="ARBA00022670"/>
    </source>
</evidence>
<dbReference type="PANTHER" id="PTHR14218:SF15">
    <property type="entry name" value="TRIPEPTIDYL-PEPTIDASE 1"/>
    <property type="match status" value="1"/>
</dbReference>
<evidence type="ECO:0000256" key="15">
    <source>
        <dbReference type="PROSITE-ProRule" id="PRU01032"/>
    </source>
</evidence>
<feature type="active site" description="Charge relay system" evidence="15">
    <location>
        <position position="478"/>
    </location>
</feature>
<comment type="function">
    <text evidence="2">Secreted tripeptidyl-peptidase which degrades proteins at acidic pHs and is involved in virulence.</text>
</comment>
<feature type="signal peptide" evidence="16">
    <location>
        <begin position="1"/>
        <end position="21"/>
    </location>
</feature>
<dbReference type="InterPro" id="IPR015366">
    <property type="entry name" value="S53_propep"/>
</dbReference>
<dbReference type="AlphaFoldDB" id="A0A1Y2I6H5"/>
<dbReference type="InterPro" id="IPR000209">
    <property type="entry name" value="Peptidase_S8/S53_dom"/>
</dbReference>
<feature type="binding site" evidence="15">
    <location>
        <position position="522"/>
    </location>
    <ligand>
        <name>Ca(2+)</name>
        <dbReference type="ChEBI" id="CHEBI:29108"/>
    </ligand>
</feature>
<evidence type="ECO:0000256" key="10">
    <source>
        <dbReference type="ARBA" id="ARBA00022825"/>
    </source>
</evidence>
<evidence type="ECO:0000256" key="3">
    <source>
        <dbReference type="ARBA" id="ARBA00004239"/>
    </source>
</evidence>
<dbReference type="Proteomes" id="UP000193067">
    <property type="component" value="Unassembled WGS sequence"/>
</dbReference>
<evidence type="ECO:0000256" key="11">
    <source>
        <dbReference type="ARBA" id="ARBA00022837"/>
    </source>
</evidence>
<keyword evidence="5" id="KW-0964">Secreted</keyword>
<comment type="cofactor">
    <cofactor evidence="15">
        <name>Ca(2+)</name>
        <dbReference type="ChEBI" id="CHEBI:29108"/>
    </cofactor>
    <text evidence="15">Binds 1 Ca(2+) ion per subunit.</text>
</comment>
<feature type="active site" description="Charge relay system" evidence="15">
    <location>
        <position position="277"/>
    </location>
</feature>
<gene>
    <name evidence="18" type="ORF">PYCCODRAFT_1379531</name>
</gene>
<keyword evidence="14" id="KW-0325">Glycoprotein</keyword>
<organism evidence="18 19">
    <name type="scientific">Trametes coccinea (strain BRFM310)</name>
    <name type="common">Pycnoporus coccineus</name>
    <dbReference type="NCBI Taxonomy" id="1353009"/>
    <lineage>
        <taxon>Eukaryota</taxon>
        <taxon>Fungi</taxon>
        <taxon>Dikarya</taxon>
        <taxon>Basidiomycota</taxon>
        <taxon>Agaricomycotina</taxon>
        <taxon>Agaricomycetes</taxon>
        <taxon>Polyporales</taxon>
        <taxon>Polyporaceae</taxon>
        <taxon>Trametes</taxon>
    </lineage>
</organism>
<dbReference type="EMBL" id="KZ084206">
    <property type="protein sequence ID" value="OSC96243.1"/>
    <property type="molecule type" value="Genomic_DNA"/>
</dbReference>
<keyword evidence="10 15" id="KW-0720">Serine protease</keyword>
<dbReference type="PROSITE" id="PS51695">
    <property type="entry name" value="SEDOLISIN"/>
    <property type="match status" value="1"/>
</dbReference>
<dbReference type="SUPFAM" id="SSF52743">
    <property type="entry name" value="Subtilisin-like"/>
    <property type="match status" value="1"/>
</dbReference>
<evidence type="ECO:0000313" key="18">
    <source>
        <dbReference type="EMBL" id="OSC96243.1"/>
    </source>
</evidence>
<evidence type="ECO:0000256" key="9">
    <source>
        <dbReference type="ARBA" id="ARBA00022801"/>
    </source>
</evidence>
<protein>
    <recommendedName>
        <fullName evidence="4">tripeptidyl-peptidase II</fullName>
        <ecNumber evidence="4">3.4.14.10</ecNumber>
    </recommendedName>
</protein>
<dbReference type="GO" id="GO:0008240">
    <property type="term" value="F:tripeptidyl-peptidase activity"/>
    <property type="evidence" value="ECO:0007669"/>
    <property type="project" value="UniProtKB-EC"/>
</dbReference>
<name>A0A1Y2I6H5_TRAC3</name>
<keyword evidence="19" id="KW-1185">Reference proteome</keyword>
<dbReference type="InterPro" id="IPR030400">
    <property type="entry name" value="Sedolisin_dom"/>
</dbReference>
<evidence type="ECO:0000256" key="8">
    <source>
        <dbReference type="ARBA" id="ARBA00022729"/>
    </source>
</evidence>
<feature type="binding site" evidence="15">
    <location>
        <position position="540"/>
    </location>
    <ligand>
        <name>Ca(2+)</name>
        <dbReference type="ChEBI" id="CHEBI:29108"/>
    </ligand>
</feature>
<evidence type="ECO:0000313" key="19">
    <source>
        <dbReference type="Proteomes" id="UP000193067"/>
    </source>
</evidence>
<evidence type="ECO:0000256" key="4">
    <source>
        <dbReference type="ARBA" id="ARBA00012462"/>
    </source>
</evidence>
<dbReference type="Pfam" id="PF00082">
    <property type="entry name" value="Peptidase_S8"/>
    <property type="match status" value="1"/>
</dbReference>
<dbReference type="Gene3D" id="3.40.50.200">
    <property type="entry name" value="Peptidase S8/S53 domain"/>
    <property type="match status" value="1"/>
</dbReference>
<keyword evidence="7 15" id="KW-0479">Metal-binding</keyword>
<feature type="domain" description="Peptidase S53" evidence="17">
    <location>
        <begin position="204"/>
        <end position="562"/>
    </location>
</feature>
<dbReference type="InterPro" id="IPR036852">
    <property type="entry name" value="Peptidase_S8/S53_dom_sf"/>
</dbReference>
<dbReference type="GO" id="GO:0004252">
    <property type="term" value="F:serine-type endopeptidase activity"/>
    <property type="evidence" value="ECO:0007669"/>
    <property type="project" value="UniProtKB-UniRule"/>
</dbReference>
<feature type="chain" id="PRO_5012847479" description="tripeptidyl-peptidase II" evidence="16">
    <location>
        <begin position="22"/>
        <end position="564"/>
    </location>
</feature>
<dbReference type="CDD" id="cd11377">
    <property type="entry name" value="Pro-peptidase_S53"/>
    <property type="match status" value="1"/>
</dbReference>
<dbReference type="FunFam" id="3.40.50.200:FF:000015">
    <property type="entry name" value="Tripeptidyl peptidase A"/>
    <property type="match status" value="1"/>
</dbReference>
<dbReference type="CDD" id="cd04056">
    <property type="entry name" value="Peptidases_S53"/>
    <property type="match status" value="1"/>
</dbReference>
<dbReference type="STRING" id="1353009.A0A1Y2I6H5"/>
<evidence type="ECO:0000256" key="13">
    <source>
        <dbReference type="ARBA" id="ARBA00023145"/>
    </source>
</evidence>
<keyword evidence="9 15" id="KW-0378">Hydrolase</keyword>
<accession>A0A1Y2I6H5</accession>
<reference evidence="18 19" key="1">
    <citation type="journal article" date="2015" name="Biotechnol. Biofuels">
        <title>Enhanced degradation of softwood versus hardwood by the white-rot fungus Pycnoporus coccineus.</title>
        <authorList>
            <person name="Couturier M."/>
            <person name="Navarro D."/>
            <person name="Chevret D."/>
            <person name="Henrissat B."/>
            <person name="Piumi F."/>
            <person name="Ruiz-Duenas F.J."/>
            <person name="Martinez A.T."/>
            <person name="Grigoriev I.V."/>
            <person name="Riley R."/>
            <person name="Lipzen A."/>
            <person name="Berrin J.G."/>
            <person name="Master E.R."/>
            <person name="Rosso M.N."/>
        </authorList>
    </citation>
    <scope>NUCLEOTIDE SEQUENCE [LARGE SCALE GENOMIC DNA]</scope>
    <source>
        <strain evidence="18 19">BRFM310</strain>
    </source>
</reference>
<dbReference type="GO" id="GO:0006508">
    <property type="term" value="P:proteolysis"/>
    <property type="evidence" value="ECO:0007669"/>
    <property type="project" value="UniProtKB-KW"/>
</dbReference>
<comment type="catalytic activity">
    <reaction evidence="1">
        <text>Release of an N-terminal tripeptide from a polypeptide.</text>
        <dbReference type="EC" id="3.4.14.10"/>
    </reaction>
</comment>
<feature type="binding site" evidence="15">
    <location>
        <position position="521"/>
    </location>
    <ligand>
        <name>Ca(2+)</name>
        <dbReference type="ChEBI" id="CHEBI:29108"/>
    </ligand>
</feature>
<comment type="subcellular location">
    <subcellularLocation>
        <location evidence="3">Secreted</location>
        <location evidence="3">Extracellular space</location>
    </subcellularLocation>
</comment>
<keyword evidence="11 15" id="KW-0106">Calcium</keyword>
<evidence type="ECO:0000259" key="17">
    <source>
        <dbReference type="PROSITE" id="PS51695"/>
    </source>
</evidence>
<dbReference type="Pfam" id="PF09286">
    <property type="entry name" value="Pro-kuma_activ"/>
    <property type="match status" value="1"/>
</dbReference>
<evidence type="ECO:0000256" key="5">
    <source>
        <dbReference type="ARBA" id="ARBA00022525"/>
    </source>
</evidence>
<dbReference type="EC" id="3.4.14.10" evidence="4"/>
<dbReference type="GO" id="GO:0005576">
    <property type="term" value="C:extracellular region"/>
    <property type="evidence" value="ECO:0007669"/>
    <property type="project" value="UniProtKB-SubCell"/>
</dbReference>
<feature type="binding site" evidence="15">
    <location>
        <position position="542"/>
    </location>
    <ligand>
        <name>Ca(2+)</name>
        <dbReference type="ChEBI" id="CHEBI:29108"/>
    </ligand>
</feature>
<keyword evidence="12" id="KW-0843">Virulence</keyword>
<sequence length="564" mass="59047">MARSLLVALATIVAISLGVHGRQKTVVPKPHFVPVRPAPPTSSVQLTIGLSPTNVDGLHAALYDVSDPKSANYGKHLSKAAVEAFVAPSADSVKAVTDWLTQHNIHPEVVSPAGDMLRIDVPVSTANALLGANFTEFKDQRSGATLVRTLSVTIPDDVDSHLQFVHPTTQYVTLRVKSNPRFKVVPPPTVSAKRQSLPSECAIDVDPACLQAFYHIPIAPANATGNAIGVASYLNEIATEDDLESFFLGFRPDVTTTPKFDIVSIDGGVTSGDGTLEASLDIQYTVGIATDVPTTFYSVGDPGPFAQAFIDIVNFLLAQDELPLVLTTSFGFDESEFAGEDGLANTFCNAYAQLGARGTSVFFASGDNGVYSFGFDSDCDATDFGPTFPSTCPFLTSVGGTQGFSPEVAAPFSSGGFSNMFATPDYQGAAVGNYLNQLGGEFFGLFNRSGRGFPDVSGQSVDYIVRVNGTFLLVEGTSAASPMFASVVALLNDARLNAGQPPLGFINPLLYSDQGAAALNDITNGSNPGCGAQGFPALQGWDPVTGLGSPDFDKLLALVTGTGV</sequence>
<evidence type="ECO:0000256" key="14">
    <source>
        <dbReference type="ARBA" id="ARBA00023180"/>
    </source>
</evidence>
<keyword evidence="13" id="KW-0865">Zymogen</keyword>
<proteinExistence type="predicted"/>
<dbReference type="PANTHER" id="PTHR14218">
    <property type="entry name" value="PROTEASE S8 TRIPEPTIDYL PEPTIDASE I CLN2"/>
    <property type="match status" value="1"/>
</dbReference>
<keyword evidence="8 16" id="KW-0732">Signal</keyword>
<evidence type="ECO:0000256" key="16">
    <source>
        <dbReference type="SAM" id="SignalP"/>
    </source>
</evidence>
<dbReference type="GO" id="GO:0046872">
    <property type="term" value="F:metal ion binding"/>
    <property type="evidence" value="ECO:0007669"/>
    <property type="project" value="UniProtKB-UniRule"/>
</dbReference>
<dbReference type="InterPro" id="IPR050819">
    <property type="entry name" value="Tripeptidyl-peptidase_I"/>
</dbReference>
<evidence type="ECO:0000256" key="7">
    <source>
        <dbReference type="ARBA" id="ARBA00022723"/>
    </source>
</evidence>
<dbReference type="SMART" id="SM00944">
    <property type="entry name" value="Pro-kuma_activ"/>
    <property type="match status" value="1"/>
</dbReference>
<dbReference type="SUPFAM" id="SSF54897">
    <property type="entry name" value="Protease propeptides/inhibitors"/>
    <property type="match status" value="1"/>
</dbReference>